<comment type="caution">
    <text evidence="3">The sequence shown here is derived from an EMBL/GenBank/DDBJ whole genome shotgun (WGS) entry which is preliminary data.</text>
</comment>
<dbReference type="Pfam" id="PF00665">
    <property type="entry name" value="rve"/>
    <property type="match status" value="1"/>
</dbReference>
<reference evidence="3" key="1">
    <citation type="journal article" date="2023" name="G3 (Bethesda)">
        <title>Whole genome assemblies of Zophobas morio and Tenebrio molitor.</title>
        <authorList>
            <person name="Kaur S."/>
            <person name="Stinson S.A."/>
            <person name="diCenzo G.C."/>
        </authorList>
    </citation>
    <scope>NUCLEOTIDE SEQUENCE</scope>
    <source>
        <strain evidence="3">QUZm001</strain>
    </source>
</reference>
<feature type="region of interest" description="Disordered" evidence="1">
    <location>
        <begin position="324"/>
        <end position="379"/>
    </location>
</feature>
<keyword evidence="4" id="KW-1185">Reference proteome</keyword>
<accession>A0AA38HSK2</accession>
<dbReference type="PROSITE" id="PS50994">
    <property type="entry name" value="INTEGRASE"/>
    <property type="match status" value="1"/>
</dbReference>
<dbReference type="SUPFAM" id="SSF53098">
    <property type="entry name" value="Ribonuclease H-like"/>
    <property type="match status" value="1"/>
</dbReference>
<dbReference type="InterPro" id="IPR001584">
    <property type="entry name" value="Integrase_cat-core"/>
</dbReference>
<name>A0AA38HSK2_9CUCU</name>
<protein>
    <recommendedName>
        <fullName evidence="2">Integrase catalytic domain-containing protein</fullName>
    </recommendedName>
</protein>
<dbReference type="Gene3D" id="3.30.420.10">
    <property type="entry name" value="Ribonuclease H-like superfamily/Ribonuclease H"/>
    <property type="match status" value="1"/>
</dbReference>
<gene>
    <name evidence="3" type="ORF">Zmor_003653</name>
</gene>
<evidence type="ECO:0000313" key="3">
    <source>
        <dbReference type="EMBL" id="KAJ3640349.1"/>
    </source>
</evidence>
<dbReference type="GO" id="GO:0003676">
    <property type="term" value="F:nucleic acid binding"/>
    <property type="evidence" value="ECO:0007669"/>
    <property type="project" value="InterPro"/>
</dbReference>
<evidence type="ECO:0000313" key="4">
    <source>
        <dbReference type="Proteomes" id="UP001168821"/>
    </source>
</evidence>
<organism evidence="3 4">
    <name type="scientific">Zophobas morio</name>
    <dbReference type="NCBI Taxonomy" id="2755281"/>
    <lineage>
        <taxon>Eukaryota</taxon>
        <taxon>Metazoa</taxon>
        <taxon>Ecdysozoa</taxon>
        <taxon>Arthropoda</taxon>
        <taxon>Hexapoda</taxon>
        <taxon>Insecta</taxon>
        <taxon>Pterygota</taxon>
        <taxon>Neoptera</taxon>
        <taxon>Endopterygota</taxon>
        <taxon>Coleoptera</taxon>
        <taxon>Polyphaga</taxon>
        <taxon>Cucujiformia</taxon>
        <taxon>Tenebrionidae</taxon>
        <taxon>Zophobas</taxon>
    </lineage>
</organism>
<dbReference type="EMBL" id="JALNTZ010000010">
    <property type="protein sequence ID" value="KAJ3640349.1"/>
    <property type="molecule type" value="Genomic_DNA"/>
</dbReference>
<dbReference type="InterPro" id="IPR012337">
    <property type="entry name" value="RNaseH-like_sf"/>
</dbReference>
<feature type="domain" description="Integrase catalytic" evidence="2">
    <location>
        <begin position="21"/>
        <end position="184"/>
    </location>
</feature>
<evidence type="ECO:0000256" key="1">
    <source>
        <dbReference type="SAM" id="MobiDB-lite"/>
    </source>
</evidence>
<dbReference type="PANTHER" id="PTHR37984">
    <property type="entry name" value="PROTEIN CBG26694"/>
    <property type="match status" value="1"/>
</dbReference>
<feature type="compositionally biased region" description="Pro residues" evidence="1">
    <location>
        <begin position="347"/>
        <end position="359"/>
    </location>
</feature>
<sequence length="379" mass="42641">MCSNAWSVSVTNASNLKPAGLLRTPVMAQRFEVLAMDLFGPLPPTDQGERWVFAIEDTATRWIELFALKKATTDSCAKCLVDEVILRYGTPRRVISDNGPQFVSDILQKVSYCLGFEQNLTPVYYPSSNPEERRNRDLKTQLAIIVEKEHTKWSTALPAVRFAMDSALHLGVGQSPAYLCFGRELRTPLKVHDDLRAVVESENFVAEITPYLQTISETLKCARKTSERNQDRAKLYADPKRRPGPIYKKGDRVLVDVHALSKADSRYSSKFAPRRDGPYVIIEEVSPVTYVVASPNKLDEPLGKYHTSALRPFEKGARESVMPLVPLRRCGRPRKSTKEEPEEVPSPESPQNPIEPTPSQPGTHHRRRGRKPCSAPCCR</sequence>
<dbReference type="AlphaFoldDB" id="A0AA38HSK2"/>
<proteinExistence type="predicted"/>
<dbReference type="PANTHER" id="PTHR37984:SF5">
    <property type="entry name" value="PROTEIN NYNRIN-LIKE"/>
    <property type="match status" value="1"/>
</dbReference>
<evidence type="ECO:0000259" key="2">
    <source>
        <dbReference type="PROSITE" id="PS50994"/>
    </source>
</evidence>
<dbReference type="Proteomes" id="UP001168821">
    <property type="component" value="Unassembled WGS sequence"/>
</dbReference>
<dbReference type="InterPro" id="IPR056924">
    <property type="entry name" value="SH3_Tf2-1"/>
</dbReference>
<dbReference type="Pfam" id="PF24626">
    <property type="entry name" value="SH3_Tf2-1"/>
    <property type="match status" value="1"/>
</dbReference>
<dbReference type="InterPro" id="IPR050951">
    <property type="entry name" value="Retrovirus_Pol_polyprotein"/>
</dbReference>
<dbReference type="GO" id="GO:0015074">
    <property type="term" value="P:DNA integration"/>
    <property type="evidence" value="ECO:0007669"/>
    <property type="project" value="InterPro"/>
</dbReference>
<dbReference type="InterPro" id="IPR036397">
    <property type="entry name" value="RNaseH_sf"/>
</dbReference>